<dbReference type="Pfam" id="PF06180">
    <property type="entry name" value="CbiK"/>
    <property type="match status" value="1"/>
</dbReference>
<feature type="active site" description="Proton acceptor" evidence="1">
    <location>
        <position position="163"/>
    </location>
</feature>
<organism evidence="4 5">
    <name type="scientific">Trichloromonas acetexigens</name>
    <dbReference type="NCBI Taxonomy" id="38815"/>
    <lineage>
        <taxon>Bacteria</taxon>
        <taxon>Pseudomonadati</taxon>
        <taxon>Thermodesulfobacteriota</taxon>
        <taxon>Desulfuromonadia</taxon>
        <taxon>Desulfuromonadales</taxon>
        <taxon>Trichloromonadaceae</taxon>
        <taxon>Trichloromonas</taxon>
    </lineage>
</organism>
<proteinExistence type="predicted"/>
<dbReference type="CDD" id="cd03412">
    <property type="entry name" value="CbiK_N"/>
    <property type="match status" value="1"/>
</dbReference>
<reference evidence="4 5" key="1">
    <citation type="submission" date="2019-07" db="EMBL/GenBank/DDBJ databases">
        <title>Insights of Desulfuromonas acetexigens electromicrobiology.</title>
        <authorList>
            <person name="Katuri K."/>
            <person name="Sapireddy V."/>
            <person name="Shaw D.R."/>
            <person name="Saikaly P."/>
        </authorList>
    </citation>
    <scope>NUCLEOTIDE SEQUENCE [LARGE SCALE GENOMIC DNA]</scope>
    <source>
        <strain evidence="4 5">2873</strain>
    </source>
</reference>
<evidence type="ECO:0000313" key="4">
    <source>
        <dbReference type="EMBL" id="TRO77841.1"/>
    </source>
</evidence>
<dbReference type="GO" id="GO:0046872">
    <property type="term" value="F:metal ion binding"/>
    <property type="evidence" value="ECO:0007669"/>
    <property type="project" value="UniProtKB-KW"/>
</dbReference>
<feature type="binding site" evidence="2">
    <location>
        <position position="195"/>
    </location>
    <ligand>
        <name>Co(2+)</name>
        <dbReference type="ChEBI" id="CHEBI:48828"/>
    </ligand>
</feature>
<dbReference type="SUPFAM" id="SSF53800">
    <property type="entry name" value="Chelatase"/>
    <property type="match status" value="1"/>
</dbReference>
<dbReference type="AlphaFoldDB" id="A0A550J3N1"/>
<protein>
    <submittedName>
        <fullName evidence="4">Anaerobic cobalt chelatase</fullName>
    </submittedName>
</protein>
<dbReference type="RefSeq" id="WP_092056502.1">
    <property type="nucleotide sequence ID" value="NZ_FOJJ01000015.1"/>
</dbReference>
<feature type="binding site" evidence="2">
    <location>
        <position position="226"/>
    </location>
    <ligand>
        <name>Co(2+)</name>
        <dbReference type="ChEBI" id="CHEBI:48828"/>
    </ligand>
</feature>
<dbReference type="InterPro" id="IPR010388">
    <property type="entry name" value="Anaerobic_Co-chelatase"/>
</dbReference>
<accession>A0A550J3N1</accession>
<keyword evidence="2" id="KW-0479">Metal-binding</keyword>
<keyword evidence="3" id="KW-0732">Signal</keyword>
<sequence length="282" mass="31597">MNRIFALILMQVVFMPIAIQADANELKSKPAIVLVAFGTSVEQARKVFDHIDSRVRRRYPEHNLRWAFTSQFIIDKLKRRGVVTYNVDEVIAQLRAEGFDRVVFQSLHIAPGQEYSKVQAADISGLRVAFGDALMTSDEDIERTIDALRPHIDALEPAVIAAHGNDKYPRFNERIEAFAARIEADYPRLVVASVEGSPGLGPLQKIKEMKPDRVNFVPLMIVAGDHILNDVLGDEDGSWKNIIAAPQVGVSESLGWNDAVLDIYFDHLEAALQQVMQEEPVR</sequence>
<dbReference type="PIRSF" id="PIRSF033579">
    <property type="entry name" value="Anaer_Co_chel"/>
    <property type="match status" value="1"/>
</dbReference>
<feature type="binding site" evidence="2">
    <location>
        <position position="163"/>
    </location>
    <ligand>
        <name>Co(2+)</name>
        <dbReference type="ChEBI" id="CHEBI:48828"/>
    </ligand>
</feature>
<dbReference type="Gene3D" id="3.40.50.1400">
    <property type="match status" value="2"/>
</dbReference>
<evidence type="ECO:0000256" key="2">
    <source>
        <dbReference type="PIRSR" id="PIRSR033579-3"/>
    </source>
</evidence>
<feature type="signal peptide" evidence="3">
    <location>
        <begin position="1"/>
        <end position="21"/>
    </location>
</feature>
<dbReference type="GO" id="GO:0016852">
    <property type="term" value="F:sirohydrochlorin cobaltochelatase activity"/>
    <property type="evidence" value="ECO:0007669"/>
    <property type="project" value="InterPro"/>
</dbReference>
<dbReference type="OrthoDB" id="9770331at2"/>
<evidence type="ECO:0000256" key="3">
    <source>
        <dbReference type="SAM" id="SignalP"/>
    </source>
</evidence>
<evidence type="ECO:0000313" key="5">
    <source>
        <dbReference type="Proteomes" id="UP000317155"/>
    </source>
</evidence>
<dbReference type="EMBL" id="VJVV01000022">
    <property type="protein sequence ID" value="TRO77841.1"/>
    <property type="molecule type" value="Genomic_DNA"/>
</dbReference>
<gene>
    <name evidence="4" type="ORF">FL622_16950</name>
</gene>
<dbReference type="Proteomes" id="UP000317155">
    <property type="component" value="Unassembled WGS sequence"/>
</dbReference>
<dbReference type="GO" id="GO:0019251">
    <property type="term" value="P:anaerobic cobalamin biosynthetic process"/>
    <property type="evidence" value="ECO:0007669"/>
    <property type="project" value="InterPro"/>
</dbReference>
<name>A0A550J3N1_9BACT</name>
<comment type="caution">
    <text evidence="4">The sequence shown here is derived from an EMBL/GenBank/DDBJ whole genome shotgun (WGS) entry which is preliminary data.</text>
</comment>
<keyword evidence="5" id="KW-1185">Reference proteome</keyword>
<evidence type="ECO:0000256" key="1">
    <source>
        <dbReference type="PIRSR" id="PIRSR033579-1"/>
    </source>
</evidence>
<feature type="chain" id="PRO_5022130977" evidence="3">
    <location>
        <begin position="22"/>
        <end position="282"/>
    </location>
</feature>
<keyword evidence="2" id="KW-0170">Cobalt</keyword>